<evidence type="ECO:0000259" key="1">
    <source>
        <dbReference type="Pfam" id="PF12867"/>
    </source>
</evidence>
<dbReference type="EMBL" id="JBHUMD010000007">
    <property type="protein sequence ID" value="MFD2601933.1"/>
    <property type="molecule type" value="Genomic_DNA"/>
</dbReference>
<keyword evidence="3" id="KW-1185">Reference proteome</keyword>
<dbReference type="InterPro" id="IPR024775">
    <property type="entry name" value="DinB-like"/>
</dbReference>
<dbReference type="InterPro" id="IPR034660">
    <property type="entry name" value="DinB/YfiT-like"/>
</dbReference>
<reference evidence="3" key="1">
    <citation type="journal article" date="2019" name="Int. J. Syst. Evol. Microbiol.">
        <title>The Global Catalogue of Microorganisms (GCM) 10K type strain sequencing project: providing services to taxonomists for standard genome sequencing and annotation.</title>
        <authorList>
            <consortium name="The Broad Institute Genomics Platform"/>
            <consortium name="The Broad Institute Genome Sequencing Center for Infectious Disease"/>
            <person name="Wu L."/>
            <person name="Ma J."/>
        </authorList>
    </citation>
    <scope>NUCLEOTIDE SEQUENCE [LARGE SCALE GENOMIC DNA]</scope>
    <source>
        <strain evidence="3">KCTC 42107</strain>
    </source>
</reference>
<gene>
    <name evidence="2" type="ORF">ACFSR3_07690</name>
</gene>
<protein>
    <submittedName>
        <fullName evidence="2">DinB family protein</fullName>
    </submittedName>
</protein>
<evidence type="ECO:0000313" key="3">
    <source>
        <dbReference type="Proteomes" id="UP001597480"/>
    </source>
</evidence>
<sequence length="167" mass="19374">MSKEIINQMDAALTETLQLLSSLNEEQINKIPFAGSWTAAQVVQHLYKSIKGMDELLYTPSQQADRNPEEKAQWLKDIFLNYENKMKSPDFILPEDKYYDQSELKDSLESAKDKMTEAAKNSKLEEMAPLPEGHPLNGITKLETLYFVTYHTIRHNHQMKNIRENLQ</sequence>
<evidence type="ECO:0000313" key="2">
    <source>
        <dbReference type="EMBL" id="MFD2601933.1"/>
    </source>
</evidence>
<accession>A0ABW5NTL0</accession>
<dbReference type="SUPFAM" id="SSF109854">
    <property type="entry name" value="DinB/YfiT-like putative metalloenzymes"/>
    <property type="match status" value="1"/>
</dbReference>
<dbReference type="RefSeq" id="WP_379820438.1">
    <property type="nucleotide sequence ID" value="NZ_JBHUMD010000007.1"/>
</dbReference>
<dbReference type="Proteomes" id="UP001597480">
    <property type="component" value="Unassembled WGS sequence"/>
</dbReference>
<dbReference type="Gene3D" id="1.20.120.450">
    <property type="entry name" value="dinb family like domain"/>
    <property type="match status" value="1"/>
</dbReference>
<name>A0ABW5NTL0_9FLAO</name>
<feature type="domain" description="DinB-like" evidence="1">
    <location>
        <begin position="8"/>
        <end position="159"/>
    </location>
</feature>
<organism evidence="2 3">
    <name type="scientific">Flavobacterium suzhouense</name>
    <dbReference type="NCBI Taxonomy" id="1529638"/>
    <lineage>
        <taxon>Bacteria</taxon>
        <taxon>Pseudomonadati</taxon>
        <taxon>Bacteroidota</taxon>
        <taxon>Flavobacteriia</taxon>
        <taxon>Flavobacteriales</taxon>
        <taxon>Flavobacteriaceae</taxon>
        <taxon>Flavobacterium</taxon>
    </lineage>
</organism>
<dbReference type="Pfam" id="PF12867">
    <property type="entry name" value="DinB_2"/>
    <property type="match status" value="1"/>
</dbReference>
<comment type="caution">
    <text evidence="2">The sequence shown here is derived from an EMBL/GenBank/DDBJ whole genome shotgun (WGS) entry which is preliminary data.</text>
</comment>
<proteinExistence type="predicted"/>